<evidence type="ECO:0000256" key="4">
    <source>
        <dbReference type="ARBA" id="ARBA00022801"/>
    </source>
</evidence>
<feature type="domain" description="PIN" evidence="7">
    <location>
        <begin position="2"/>
        <end position="118"/>
    </location>
</feature>
<comment type="similarity">
    <text evidence="6">Belongs to the PINc/VapC protein family.</text>
</comment>
<evidence type="ECO:0000256" key="2">
    <source>
        <dbReference type="ARBA" id="ARBA00022722"/>
    </source>
</evidence>
<evidence type="ECO:0000259" key="7">
    <source>
        <dbReference type="Pfam" id="PF01850"/>
    </source>
</evidence>
<dbReference type="GO" id="GO:0016787">
    <property type="term" value="F:hydrolase activity"/>
    <property type="evidence" value="ECO:0007669"/>
    <property type="project" value="UniProtKB-KW"/>
</dbReference>
<keyword evidence="4" id="KW-0378">Hydrolase</keyword>
<keyword evidence="5" id="KW-0460">Magnesium</keyword>
<dbReference type="InterPro" id="IPR029060">
    <property type="entry name" value="PIN-like_dom_sf"/>
</dbReference>
<gene>
    <name evidence="8" type="ORF">MGWOODY_Smn3574</name>
</gene>
<dbReference type="InterPro" id="IPR050556">
    <property type="entry name" value="Type_II_TA_system_RNase"/>
</dbReference>
<reference evidence="8" key="1">
    <citation type="submission" date="2015-10" db="EMBL/GenBank/DDBJ databases">
        <authorList>
            <person name="Gilbert D.G."/>
        </authorList>
    </citation>
    <scope>NUCLEOTIDE SEQUENCE</scope>
</reference>
<evidence type="ECO:0000313" key="8">
    <source>
        <dbReference type="EMBL" id="CUS43203.1"/>
    </source>
</evidence>
<dbReference type="AlphaFoldDB" id="A0A160TGB6"/>
<dbReference type="Pfam" id="PF01850">
    <property type="entry name" value="PIN"/>
    <property type="match status" value="1"/>
</dbReference>
<keyword evidence="2" id="KW-0540">Nuclease</keyword>
<evidence type="ECO:0000256" key="1">
    <source>
        <dbReference type="ARBA" id="ARBA00001946"/>
    </source>
</evidence>
<organism evidence="8">
    <name type="scientific">hydrothermal vent metagenome</name>
    <dbReference type="NCBI Taxonomy" id="652676"/>
    <lineage>
        <taxon>unclassified sequences</taxon>
        <taxon>metagenomes</taxon>
        <taxon>ecological metagenomes</taxon>
    </lineage>
</organism>
<dbReference type="GO" id="GO:0046872">
    <property type="term" value="F:metal ion binding"/>
    <property type="evidence" value="ECO:0007669"/>
    <property type="project" value="UniProtKB-KW"/>
</dbReference>
<dbReference type="SUPFAM" id="SSF88723">
    <property type="entry name" value="PIN domain-like"/>
    <property type="match status" value="1"/>
</dbReference>
<dbReference type="GO" id="GO:0004518">
    <property type="term" value="F:nuclease activity"/>
    <property type="evidence" value="ECO:0007669"/>
    <property type="project" value="UniProtKB-KW"/>
</dbReference>
<evidence type="ECO:0000256" key="6">
    <source>
        <dbReference type="ARBA" id="ARBA00038093"/>
    </source>
</evidence>
<comment type="cofactor">
    <cofactor evidence="1">
        <name>Mg(2+)</name>
        <dbReference type="ChEBI" id="CHEBI:18420"/>
    </cofactor>
</comment>
<evidence type="ECO:0000256" key="5">
    <source>
        <dbReference type="ARBA" id="ARBA00022842"/>
    </source>
</evidence>
<dbReference type="PANTHER" id="PTHR33653:SF1">
    <property type="entry name" value="RIBONUCLEASE VAPC2"/>
    <property type="match status" value="1"/>
</dbReference>
<dbReference type="PANTHER" id="PTHR33653">
    <property type="entry name" value="RIBONUCLEASE VAPC2"/>
    <property type="match status" value="1"/>
</dbReference>
<proteinExistence type="inferred from homology"/>
<dbReference type="EMBL" id="CZQE01000016">
    <property type="protein sequence ID" value="CUS43203.1"/>
    <property type="molecule type" value="Genomic_DNA"/>
</dbReference>
<keyword evidence="3" id="KW-0479">Metal-binding</keyword>
<protein>
    <submittedName>
        <fullName evidence="8">VapC toxin protein</fullName>
    </submittedName>
</protein>
<dbReference type="Gene3D" id="3.40.50.1010">
    <property type="entry name" value="5'-nuclease"/>
    <property type="match status" value="1"/>
</dbReference>
<name>A0A160TGB6_9ZZZZ</name>
<accession>A0A160TGB6</accession>
<evidence type="ECO:0000256" key="3">
    <source>
        <dbReference type="ARBA" id="ARBA00022723"/>
    </source>
</evidence>
<dbReference type="InterPro" id="IPR002716">
    <property type="entry name" value="PIN_dom"/>
</dbReference>
<sequence>MYLLDTGVVFELRNARAGQTDPRFSGWAAGLVRQNLFISALTLLELDSGATRTAQRDKAAGLALRQWIDNQVLPAFEGRILPVDTAVVRRRAQLSYADARDGLLAATALEHGLTLATRHPGAFKTGRVKLLNPWAYTPDAVEEDGDWRQAAKAGPLWLKNLFVRA</sequence>